<dbReference type="PANTHER" id="PTHR23419">
    <property type="entry name" value="DIVALENT CATION TOLERANCE CUTA-RELATED"/>
    <property type="match status" value="1"/>
</dbReference>
<dbReference type="Pfam" id="PF03091">
    <property type="entry name" value="CutA1"/>
    <property type="match status" value="1"/>
</dbReference>
<evidence type="ECO:0000313" key="2">
    <source>
        <dbReference type="EMBL" id="NKY52473.1"/>
    </source>
</evidence>
<evidence type="ECO:0000313" key="3">
    <source>
        <dbReference type="Proteomes" id="UP000565711"/>
    </source>
</evidence>
<dbReference type="PANTHER" id="PTHR23419:SF8">
    <property type="entry name" value="FI09726P"/>
    <property type="match status" value="1"/>
</dbReference>
<comment type="caution">
    <text evidence="2">The sequence shown here is derived from an EMBL/GenBank/DDBJ whole genome shotgun (WGS) entry which is preliminary data.</text>
</comment>
<dbReference type="GO" id="GO:0010038">
    <property type="term" value="P:response to metal ion"/>
    <property type="evidence" value="ECO:0007669"/>
    <property type="project" value="InterPro"/>
</dbReference>
<sequence>MAEPEQVVDVSITAGDPELLARLVRDMVDSGLVACGNIIPGVRSIYRWDGAVQDDPETLAVLHTRRSRVDDILAFMAEHHPDETPQVIATAAVHTHPGYQQWVIDSTR</sequence>
<proteinExistence type="inferred from homology"/>
<evidence type="ECO:0000256" key="1">
    <source>
        <dbReference type="ARBA" id="ARBA00010169"/>
    </source>
</evidence>
<dbReference type="EMBL" id="JAAXOP010000012">
    <property type="protein sequence ID" value="NKY52473.1"/>
    <property type="molecule type" value="Genomic_DNA"/>
</dbReference>
<dbReference type="Proteomes" id="UP000565711">
    <property type="component" value="Unassembled WGS sequence"/>
</dbReference>
<dbReference type="GO" id="GO:0005507">
    <property type="term" value="F:copper ion binding"/>
    <property type="evidence" value="ECO:0007669"/>
    <property type="project" value="TreeGrafter"/>
</dbReference>
<keyword evidence="3" id="KW-1185">Reference proteome</keyword>
<comment type="similarity">
    <text evidence="1">Belongs to the CutA family.</text>
</comment>
<accession>A0A846XZJ2</accession>
<dbReference type="RefSeq" id="WP_067878787.1">
    <property type="nucleotide sequence ID" value="NZ_JAAXOP010000012.1"/>
</dbReference>
<gene>
    <name evidence="2" type="ORF">HGA08_19890</name>
</gene>
<name>A0A846XZJ2_9NOCA</name>
<dbReference type="AlphaFoldDB" id="A0A846XZJ2"/>
<dbReference type="InterPro" id="IPR015867">
    <property type="entry name" value="N-reg_PII/ATP_PRibTrfase_C"/>
</dbReference>
<protein>
    <submittedName>
        <fullName evidence="2">Divalent-cation tolerance protein CutA</fullName>
    </submittedName>
</protein>
<dbReference type="Gene3D" id="3.30.70.120">
    <property type="match status" value="1"/>
</dbReference>
<reference evidence="2 3" key="1">
    <citation type="submission" date="2020-04" db="EMBL/GenBank/DDBJ databases">
        <title>MicrobeNet Type strains.</title>
        <authorList>
            <person name="Nicholson A.C."/>
        </authorList>
    </citation>
    <scope>NUCLEOTIDE SEQUENCE [LARGE SCALE GENOMIC DNA]</scope>
    <source>
        <strain evidence="2 3">JCM 12354</strain>
    </source>
</reference>
<dbReference type="InterPro" id="IPR011322">
    <property type="entry name" value="N-reg_PII-like_a/b"/>
</dbReference>
<organism evidence="2 3">
    <name type="scientific">Nocardia vermiculata</name>
    <dbReference type="NCBI Taxonomy" id="257274"/>
    <lineage>
        <taxon>Bacteria</taxon>
        <taxon>Bacillati</taxon>
        <taxon>Actinomycetota</taxon>
        <taxon>Actinomycetes</taxon>
        <taxon>Mycobacteriales</taxon>
        <taxon>Nocardiaceae</taxon>
        <taxon>Nocardia</taxon>
    </lineage>
</organism>
<dbReference type="InterPro" id="IPR004323">
    <property type="entry name" value="Ion_tolerance_CutA"/>
</dbReference>
<dbReference type="SUPFAM" id="SSF54913">
    <property type="entry name" value="GlnB-like"/>
    <property type="match status" value="1"/>
</dbReference>